<protein>
    <submittedName>
        <fullName evidence="1">Uncharacterized protein</fullName>
    </submittedName>
</protein>
<accession>A0ABY6IR64</accession>
<dbReference type="Proteomes" id="UP001163882">
    <property type="component" value="Chromosome"/>
</dbReference>
<dbReference type="RefSeq" id="WP_264225599.1">
    <property type="nucleotide sequence ID" value="NZ_CP107716.1"/>
</dbReference>
<keyword evidence="2" id="KW-1185">Reference proteome</keyword>
<gene>
    <name evidence="1" type="ORF">OF122_18225</name>
</gene>
<dbReference type="EMBL" id="CP107716">
    <property type="protein sequence ID" value="UYQ71952.1"/>
    <property type="molecule type" value="Genomic_DNA"/>
</dbReference>
<reference evidence="1" key="1">
    <citation type="submission" date="2022-10" db="EMBL/GenBank/DDBJ databases">
        <title>YIM 151497 complete genome.</title>
        <authorList>
            <person name="Chen X."/>
        </authorList>
    </citation>
    <scope>NUCLEOTIDE SEQUENCE</scope>
    <source>
        <strain evidence="1">YIM 151497</strain>
    </source>
</reference>
<organism evidence="1 2">
    <name type="scientific">Pelagibacterium flavum</name>
    <dbReference type="NCBI Taxonomy" id="2984530"/>
    <lineage>
        <taxon>Bacteria</taxon>
        <taxon>Pseudomonadati</taxon>
        <taxon>Pseudomonadota</taxon>
        <taxon>Alphaproteobacteria</taxon>
        <taxon>Hyphomicrobiales</taxon>
        <taxon>Devosiaceae</taxon>
        <taxon>Pelagibacterium</taxon>
    </lineage>
</organism>
<proteinExistence type="predicted"/>
<name>A0ABY6IR64_9HYPH</name>
<evidence type="ECO:0000313" key="1">
    <source>
        <dbReference type="EMBL" id="UYQ71952.1"/>
    </source>
</evidence>
<sequence length="154" mass="17467">MILDTAGRSDIDDHIVLHADSGLGTIRSRWCAIKDITDVALILESLSPTSMALLIAFDLEEHSSIIDQILLAEGLALRAGRPGDVISRTMDRPTMTVEIPRGEFYEVWQRMYPNLIAKRLRREGFKPIEAKDRASMHITKLREMLDLRNAGRRK</sequence>
<evidence type="ECO:0000313" key="2">
    <source>
        <dbReference type="Proteomes" id="UP001163882"/>
    </source>
</evidence>